<sequence length="172" mass="19493">MEEKIDRAGDAEPAELPCHLRPYALQRFHFGEQGIEELGAHGFLFVTPDMIRGPATRLTKEEAGCRVKPGMTIVGIAPLPYMAPMLDDVTTKRLRWRAHHRGTKEADRLIGGFFDAHHEGWSAEEQALFETMLEEQDVDIMAWAIGTQAVPERYQGAMMTAMQRLDYLPIDR</sequence>
<evidence type="ECO:0000313" key="7">
    <source>
        <dbReference type="Proteomes" id="UP001156703"/>
    </source>
</evidence>
<dbReference type="SUPFAM" id="SSF109910">
    <property type="entry name" value="YgfY-like"/>
    <property type="match status" value="1"/>
</dbReference>
<evidence type="ECO:0000256" key="3">
    <source>
        <dbReference type="ARBA" id="ARBA00019418"/>
    </source>
</evidence>
<dbReference type="Proteomes" id="UP001156703">
    <property type="component" value="Unassembled WGS sequence"/>
</dbReference>
<protein>
    <recommendedName>
        <fullName evidence="3">FAD assembly factor SdhE</fullName>
    </recommendedName>
</protein>
<evidence type="ECO:0000256" key="1">
    <source>
        <dbReference type="ARBA" id="ARBA00004496"/>
    </source>
</evidence>
<keyword evidence="7" id="KW-1185">Reference proteome</keyword>
<keyword evidence="4" id="KW-0963">Cytoplasm</keyword>
<name>A0ABQ5ZAR1_9SPHN</name>
<dbReference type="Gene3D" id="1.10.150.250">
    <property type="entry name" value="Flavinator of succinate dehydrogenase"/>
    <property type="match status" value="1"/>
</dbReference>
<dbReference type="InterPro" id="IPR005631">
    <property type="entry name" value="SDH"/>
</dbReference>
<organism evidence="6 7">
    <name type="scientific">Sphingomonas astaxanthinifaciens DSM 22298</name>
    <dbReference type="NCBI Taxonomy" id="1123267"/>
    <lineage>
        <taxon>Bacteria</taxon>
        <taxon>Pseudomonadati</taxon>
        <taxon>Pseudomonadota</taxon>
        <taxon>Alphaproteobacteria</taxon>
        <taxon>Sphingomonadales</taxon>
        <taxon>Sphingomonadaceae</taxon>
        <taxon>Sphingomonas</taxon>
    </lineage>
</organism>
<dbReference type="PANTHER" id="PTHR39585">
    <property type="entry name" value="FAD ASSEMBLY FACTOR SDHE"/>
    <property type="match status" value="1"/>
</dbReference>
<comment type="caution">
    <text evidence="6">The sequence shown here is derived from an EMBL/GenBank/DDBJ whole genome shotgun (WGS) entry which is preliminary data.</text>
</comment>
<dbReference type="Pfam" id="PF03937">
    <property type="entry name" value="Sdh5"/>
    <property type="match status" value="1"/>
</dbReference>
<comment type="similarity">
    <text evidence="2">Belongs to the SdhE FAD assembly factor family.</text>
</comment>
<gene>
    <name evidence="6" type="ORF">GCM10007925_22990</name>
</gene>
<evidence type="ECO:0000313" key="6">
    <source>
        <dbReference type="EMBL" id="GLR48581.1"/>
    </source>
</evidence>
<dbReference type="PANTHER" id="PTHR39585:SF1">
    <property type="entry name" value="FAD ASSEMBLY FACTOR SDHE"/>
    <property type="match status" value="1"/>
</dbReference>
<evidence type="ECO:0000256" key="2">
    <source>
        <dbReference type="ARBA" id="ARBA00008571"/>
    </source>
</evidence>
<comment type="subcellular location">
    <subcellularLocation>
        <location evidence="1">Cytoplasm</location>
    </subcellularLocation>
</comment>
<evidence type="ECO:0000256" key="4">
    <source>
        <dbReference type="ARBA" id="ARBA00022490"/>
    </source>
</evidence>
<dbReference type="InterPro" id="IPR050531">
    <property type="entry name" value="SdhE_FAD_assembly_factor"/>
</dbReference>
<evidence type="ECO:0000256" key="5">
    <source>
        <dbReference type="ARBA" id="ARBA00023186"/>
    </source>
</evidence>
<dbReference type="EMBL" id="BSOO01000030">
    <property type="protein sequence ID" value="GLR48581.1"/>
    <property type="molecule type" value="Genomic_DNA"/>
</dbReference>
<dbReference type="InterPro" id="IPR036714">
    <property type="entry name" value="SDH_sf"/>
</dbReference>
<reference evidence="7" key="1">
    <citation type="journal article" date="2019" name="Int. J. Syst. Evol. Microbiol.">
        <title>The Global Catalogue of Microorganisms (GCM) 10K type strain sequencing project: providing services to taxonomists for standard genome sequencing and annotation.</title>
        <authorList>
            <consortium name="The Broad Institute Genomics Platform"/>
            <consortium name="The Broad Institute Genome Sequencing Center for Infectious Disease"/>
            <person name="Wu L."/>
            <person name="Ma J."/>
        </authorList>
    </citation>
    <scope>NUCLEOTIDE SEQUENCE [LARGE SCALE GENOMIC DNA]</scope>
    <source>
        <strain evidence="7">NBRC 102146</strain>
    </source>
</reference>
<keyword evidence="5" id="KW-0143">Chaperone</keyword>
<proteinExistence type="inferred from homology"/>
<accession>A0ABQ5ZAR1</accession>